<organism evidence="2">
    <name type="scientific">Arcella intermedia</name>
    <dbReference type="NCBI Taxonomy" id="1963864"/>
    <lineage>
        <taxon>Eukaryota</taxon>
        <taxon>Amoebozoa</taxon>
        <taxon>Tubulinea</taxon>
        <taxon>Elardia</taxon>
        <taxon>Arcellinida</taxon>
        <taxon>Sphaerothecina</taxon>
        <taxon>Arcellidae</taxon>
        <taxon>Arcella</taxon>
    </lineage>
</organism>
<name>A0A6B2L9C8_9EUKA</name>
<dbReference type="SMART" id="SM00213">
    <property type="entry name" value="UBQ"/>
    <property type="match status" value="1"/>
</dbReference>
<accession>A0A6B2L9C8</accession>
<dbReference type="CDD" id="cd06974">
    <property type="entry name" value="TerD_like"/>
    <property type="match status" value="1"/>
</dbReference>
<dbReference type="PANTHER" id="PTHR32097">
    <property type="entry name" value="CAMP-BINDING PROTEIN 1-RELATED"/>
    <property type="match status" value="1"/>
</dbReference>
<dbReference type="InterPro" id="IPR000626">
    <property type="entry name" value="Ubiquitin-like_dom"/>
</dbReference>
<dbReference type="SUPFAM" id="SSF54236">
    <property type="entry name" value="Ubiquitin-like"/>
    <property type="match status" value="1"/>
</dbReference>
<reference evidence="2" key="1">
    <citation type="journal article" date="2020" name="J. Eukaryot. Microbiol.">
        <title>De novo Sequencing, Assembly and Annotation of the Transcriptome for the Free-Living Testate Amoeba Arcella intermedia.</title>
        <authorList>
            <person name="Ribeiro G.M."/>
            <person name="Porfirio-Sousa A.L."/>
            <person name="Maurer-Alcala X.X."/>
            <person name="Katz L.A."/>
            <person name="Lahr D.J.G."/>
        </authorList>
    </citation>
    <scope>NUCLEOTIDE SEQUENCE</scope>
</reference>
<dbReference type="Gene3D" id="2.60.60.30">
    <property type="entry name" value="sav2460 like domains"/>
    <property type="match status" value="1"/>
</dbReference>
<evidence type="ECO:0000259" key="1">
    <source>
        <dbReference type="PROSITE" id="PS50053"/>
    </source>
</evidence>
<protein>
    <recommendedName>
        <fullName evidence="1">Ubiquitin-like domain-containing protein</fullName>
    </recommendedName>
</protein>
<dbReference type="Gene3D" id="3.10.20.90">
    <property type="entry name" value="Phosphatidylinositol 3-kinase Catalytic Subunit, Chain A, domain 1"/>
    <property type="match status" value="1"/>
</dbReference>
<dbReference type="InterPro" id="IPR051324">
    <property type="entry name" value="Stress/Tellurium_Resist"/>
</dbReference>
<dbReference type="PROSITE" id="PS50053">
    <property type="entry name" value="UBIQUITIN_2"/>
    <property type="match status" value="1"/>
</dbReference>
<dbReference type="InterPro" id="IPR029071">
    <property type="entry name" value="Ubiquitin-like_domsf"/>
</dbReference>
<dbReference type="EMBL" id="GIBP01004650">
    <property type="protein sequence ID" value="NDV33619.1"/>
    <property type="molecule type" value="Transcribed_RNA"/>
</dbReference>
<dbReference type="CDD" id="cd17039">
    <property type="entry name" value="Ubl_ubiquitin_like"/>
    <property type="match status" value="1"/>
</dbReference>
<dbReference type="AlphaFoldDB" id="A0A6B2L9C8"/>
<proteinExistence type="predicted"/>
<feature type="domain" description="Ubiquitin-like" evidence="1">
    <location>
        <begin position="88"/>
        <end position="158"/>
    </location>
</feature>
<sequence length="333" mass="37592">MLCEGCNETKLSKEFPFLPSSCFHEPSHCFECFLKSSAGGVCPECSTKILQADLQEIQDTFKSLYQFHHLSREAPIAKPLQQTPTQKLDLIVMNISGHQKTFPVLSGDTIRTLKTKLSSHFGVEIEKQRLIFEDKVLEDDLTFHLLQIPNGSVIQLLIVLFDFSKTKIEDITFDLLWGYPISGRDYLDATCFLYGKDGYISYLDYSNRKETGVCHSGDVMDNVYEIGHHTIDVNLKLISTKVTKIFFTLSAWRSPTIGDFIEPSVKVFDKAAPTVELSKYVIMEAAQYSCVIMCGLELLSTGWVATTYGRFSSGNAMNYVPIKSEIEKILLKK</sequence>
<evidence type="ECO:0000313" key="2">
    <source>
        <dbReference type="EMBL" id="NDV33619.1"/>
    </source>
</evidence>
<dbReference type="Pfam" id="PF00240">
    <property type="entry name" value="ubiquitin"/>
    <property type="match status" value="1"/>
</dbReference>
<dbReference type="PANTHER" id="PTHR32097:SF17">
    <property type="entry name" value="CAMP-BINDING PROTEIN 1-RELATED"/>
    <property type="match status" value="1"/>
</dbReference>
<dbReference type="InterPro" id="IPR003325">
    <property type="entry name" value="TerD"/>
</dbReference>